<comment type="caution">
    <text evidence="1">The sequence shown here is derived from an EMBL/GenBank/DDBJ whole genome shotgun (WGS) entry which is preliminary data.</text>
</comment>
<reference evidence="1 2" key="1">
    <citation type="submission" date="2015-12" db="EMBL/GenBank/DDBJ databases">
        <title>Nitrous oxide reduction kinetics distinguish bacteria harboring typical versus atypical NosZ.</title>
        <authorList>
            <person name="Yoon S."/>
            <person name="Nissen S."/>
            <person name="Park D."/>
            <person name="Sanford R.A."/>
            <person name="Loeffler F.E."/>
        </authorList>
    </citation>
    <scope>NUCLEOTIDE SEQUENCE [LARGE SCALE GENOMIC DNA]</scope>
    <source>
        <strain evidence="1 2">ATCC BAA-841</strain>
    </source>
</reference>
<dbReference type="EMBL" id="LODL01000035">
    <property type="protein sequence ID" value="KXB29261.1"/>
    <property type="molecule type" value="Genomic_DNA"/>
</dbReference>
<proteinExistence type="predicted"/>
<dbReference type="AlphaFoldDB" id="A0A133XEB0"/>
<sequence length="70" mass="7398">MSITMDEKEAINPMITSSGDTFRVSAALTALADLVMAEQTVEPDGDQGLGLAFILQTCSAALRHMQKANA</sequence>
<gene>
    <name evidence="1" type="ORF">AT959_14895</name>
</gene>
<name>A0A133XEB0_9RHOO</name>
<evidence type="ECO:0000313" key="1">
    <source>
        <dbReference type="EMBL" id="KXB29261.1"/>
    </source>
</evidence>
<dbReference type="STRING" id="281362.AT959_14895"/>
<organism evidence="1 2">
    <name type="scientific">Dechloromonas denitrificans</name>
    <dbReference type="NCBI Taxonomy" id="281362"/>
    <lineage>
        <taxon>Bacteria</taxon>
        <taxon>Pseudomonadati</taxon>
        <taxon>Pseudomonadota</taxon>
        <taxon>Betaproteobacteria</taxon>
        <taxon>Rhodocyclales</taxon>
        <taxon>Azonexaceae</taxon>
        <taxon>Dechloromonas</taxon>
    </lineage>
</organism>
<keyword evidence="2" id="KW-1185">Reference proteome</keyword>
<accession>A0A133XEB0</accession>
<evidence type="ECO:0000313" key="2">
    <source>
        <dbReference type="Proteomes" id="UP000070186"/>
    </source>
</evidence>
<dbReference type="Proteomes" id="UP000070186">
    <property type="component" value="Unassembled WGS sequence"/>
</dbReference>
<protein>
    <submittedName>
        <fullName evidence="1">Uncharacterized protein</fullName>
    </submittedName>
</protein>